<gene>
    <name evidence="6" type="ordered locus">AALP_Aa3g159000</name>
</gene>
<keyword evidence="4" id="KW-0239">DNA-directed DNA polymerase</keyword>
<sequence>MHKRNFDTAPKDKEQVKYVVVKGALGVKVAEDLFYVLEKEMSIDTPYYLEKDIMQAMLKILQSIIRMLMKEFFFGGSYMKLHEGGTIYTSFQG</sequence>
<keyword evidence="3" id="KW-0548">Nucleotidyltransferase</keyword>
<dbReference type="Pfam" id="PF00136">
    <property type="entry name" value="DNA_pol_B"/>
    <property type="match status" value="1"/>
</dbReference>
<dbReference type="GO" id="GO:0003677">
    <property type="term" value="F:DNA binding"/>
    <property type="evidence" value="ECO:0007669"/>
    <property type="project" value="InterPro"/>
</dbReference>
<dbReference type="GO" id="GO:0003887">
    <property type="term" value="F:DNA-directed DNA polymerase activity"/>
    <property type="evidence" value="ECO:0007669"/>
    <property type="project" value="UniProtKB-KW"/>
</dbReference>
<dbReference type="SUPFAM" id="SSF56672">
    <property type="entry name" value="DNA/RNA polymerases"/>
    <property type="match status" value="1"/>
</dbReference>
<dbReference type="GO" id="GO:0000166">
    <property type="term" value="F:nucleotide binding"/>
    <property type="evidence" value="ECO:0007669"/>
    <property type="project" value="InterPro"/>
</dbReference>
<organism evidence="6 7">
    <name type="scientific">Arabis alpina</name>
    <name type="common">Alpine rock-cress</name>
    <dbReference type="NCBI Taxonomy" id="50452"/>
    <lineage>
        <taxon>Eukaryota</taxon>
        <taxon>Viridiplantae</taxon>
        <taxon>Streptophyta</taxon>
        <taxon>Embryophyta</taxon>
        <taxon>Tracheophyta</taxon>
        <taxon>Spermatophyta</taxon>
        <taxon>Magnoliopsida</taxon>
        <taxon>eudicotyledons</taxon>
        <taxon>Gunneridae</taxon>
        <taxon>Pentapetalae</taxon>
        <taxon>rosids</taxon>
        <taxon>malvids</taxon>
        <taxon>Brassicales</taxon>
        <taxon>Brassicaceae</taxon>
        <taxon>Arabideae</taxon>
        <taxon>Arabis</taxon>
    </lineage>
</organism>
<evidence type="ECO:0000256" key="4">
    <source>
        <dbReference type="ARBA" id="ARBA00022932"/>
    </source>
</evidence>
<proteinExistence type="predicted"/>
<keyword evidence="2" id="KW-0808">Transferase</keyword>
<dbReference type="InterPro" id="IPR006134">
    <property type="entry name" value="DNA-dir_DNA_pol_B_multi_dom"/>
</dbReference>
<feature type="domain" description="DNA-directed DNA polymerase family B multifunctional" evidence="5">
    <location>
        <begin position="1"/>
        <end position="64"/>
    </location>
</feature>
<reference evidence="7" key="1">
    <citation type="journal article" date="2015" name="Nat. Plants">
        <title>Genome expansion of Arabis alpina linked with retrotransposition and reduced symmetric DNA methylation.</title>
        <authorList>
            <person name="Willing E.M."/>
            <person name="Rawat V."/>
            <person name="Mandakova T."/>
            <person name="Maumus F."/>
            <person name="James G.V."/>
            <person name="Nordstroem K.J."/>
            <person name="Becker C."/>
            <person name="Warthmann N."/>
            <person name="Chica C."/>
            <person name="Szarzynska B."/>
            <person name="Zytnicki M."/>
            <person name="Albani M.C."/>
            <person name="Kiefer C."/>
            <person name="Bergonzi S."/>
            <person name="Castaings L."/>
            <person name="Mateos J.L."/>
            <person name="Berns M.C."/>
            <person name="Bujdoso N."/>
            <person name="Piofczyk T."/>
            <person name="de Lorenzo L."/>
            <person name="Barrero-Sicilia C."/>
            <person name="Mateos I."/>
            <person name="Piednoel M."/>
            <person name="Hagmann J."/>
            <person name="Chen-Min-Tao R."/>
            <person name="Iglesias-Fernandez R."/>
            <person name="Schuster S.C."/>
            <person name="Alonso-Blanco C."/>
            <person name="Roudier F."/>
            <person name="Carbonero P."/>
            <person name="Paz-Ares J."/>
            <person name="Davis S.J."/>
            <person name="Pecinka A."/>
            <person name="Quesneville H."/>
            <person name="Colot V."/>
            <person name="Lysak M.A."/>
            <person name="Weigel D."/>
            <person name="Coupland G."/>
            <person name="Schneeberger K."/>
        </authorList>
    </citation>
    <scope>NUCLEOTIDE SEQUENCE [LARGE SCALE GENOMIC DNA]</scope>
    <source>
        <strain evidence="7">cv. Pajares</strain>
    </source>
</reference>
<dbReference type="EMBL" id="CM002871">
    <property type="protein sequence ID" value="KFK38777.1"/>
    <property type="molecule type" value="Genomic_DNA"/>
</dbReference>
<evidence type="ECO:0000313" key="7">
    <source>
        <dbReference type="Proteomes" id="UP000029120"/>
    </source>
</evidence>
<protein>
    <recommendedName>
        <fullName evidence="1">DNA-directed DNA polymerase</fullName>
        <ecNumber evidence="1">2.7.7.7</ecNumber>
    </recommendedName>
</protein>
<dbReference type="Gramene" id="KFK38777">
    <property type="protein sequence ID" value="KFK38777"/>
    <property type="gene ID" value="AALP_AA3G159000"/>
</dbReference>
<dbReference type="InterPro" id="IPR042087">
    <property type="entry name" value="DNA_pol_B_thumb"/>
</dbReference>
<evidence type="ECO:0000256" key="1">
    <source>
        <dbReference type="ARBA" id="ARBA00012417"/>
    </source>
</evidence>
<dbReference type="InterPro" id="IPR043502">
    <property type="entry name" value="DNA/RNA_pol_sf"/>
</dbReference>
<evidence type="ECO:0000259" key="5">
    <source>
        <dbReference type="Pfam" id="PF00136"/>
    </source>
</evidence>
<keyword evidence="7" id="KW-1185">Reference proteome</keyword>
<dbReference type="Gene3D" id="1.10.132.60">
    <property type="entry name" value="DNA polymerase family B, C-terminal domain"/>
    <property type="match status" value="1"/>
</dbReference>
<evidence type="ECO:0000256" key="3">
    <source>
        <dbReference type="ARBA" id="ARBA00022695"/>
    </source>
</evidence>
<name>A0A087H9H5_ARAAL</name>
<dbReference type="AlphaFoldDB" id="A0A087H9H5"/>
<dbReference type="Proteomes" id="UP000029120">
    <property type="component" value="Chromosome 3"/>
</dbReference>
<evidence type="ECO:0000313" key="6">
    <source>
        <dbReference type="EMBL" id="KFK38777.1"/>
    </source>
</evidence>
<dbReference type="eggNOG" id="KOG0969">
    <property type="taxonomic scope" value="Eukaryota"/>
</dbReference>
<accession>A0A087H9H5</accession>
<dbReference type="EC" id="2.7.7.7" evidence="1"/>
<evidence type="ECO:0000256" key="2">
    <source>
        <dbReference type="ARBA" id="ARBA00022679"/>
    </source>
</evidence>